<evidence type="ECO:0000313" key="2">
    <source>
        <dbReference type="EMBL" id="KAK5964509.1"/>
    </source>
</evidence>
<protein>
    <submittedName>
        <fullName evidence="2">Uncharacterized protein</fullName>
    </submittedName>
</protein>
<reference evidence="2 3" key="1">
    <citation type="submission" date="2019-10" db="EMBL/GenBank/DDBJ databases">
        <title>Assembly and Annotation for the nematode Trichostrongylus colubriformis.</title>
        <authorList>
            <person name="Martin J."/>
        </authorList>
    </citation>
    <scope>NUCLEOTIDE SEQUENCE [LARGE SCALE GENOMIC DNA]</scope>
    <source>
        <strain evidence="2">G859</strain>
        <tissue evidence="2">Whole worm</tissue>
    </source>
</reference>
<organism evidence="2 3">
    <name type="scientific">Trichostrongylus colubriformis</name>
    <name type="common">Black scour worm</name>
    <dbReference type="NCBI Taxonomy" id="6319"/>
    <lineage>
        <taxon>Eukaryota</taxon>
        <taxon>Metazoa</taxon>
        <taxon>Ecdysozoa</taxon>
        <taxon>Nematoda</taxon>
        <taxon>Chromadorea</taxon>
        <taxon>Rhabditida</taxon>
        <taxon>Rhabditina</taxon>
        <taxon>Rhabditomorpha</taxon>
        <taxon>Strongyloidea</taxon>
        <taxon>Trichostrongylidae</taxon>
        <taxon>Trichostrongylus</taxon>
    </lineage>
</organism>
<dbReference type="Proteomes" id="UP001331761">
    <property type="component" value="Unassembled WGS sequence"/>
</dbReference>
<accession>A0AAN8EVH2</accession>
<comment type="caution">
    <text evidence="2">The sequence shown here is derived from an EMBL/GenBank/DDBJ whole genome shotgun (WGS) entry which is preliminary data.</text>
</comment>
<dbReference type="EMBL" id="WIXE01025719">
    <property type="protein sequence ID" value="KAK5964509.1"/>
    <property type="molecule type" value="Genomic_DNA"/>
</dbReference>
<feature type="non-terminal residue" evidence="2">
    <location>
        <position position="1"/>
    </location>
</feature>
<feature type="signal peptide" evidence="1">
    <location>
        <begin position="1"/>
        <end position="18"/>
    </location>
</feature>
<evidence type="ECO:0000313" key="3">
    <source>
        <dbReference type="Proteomes" id="UP001331761"/>
    </source>
</evidence>
<dbReference type="AlphaFoldDB" id="A0AAN8EVH2"/>
<evidence type="ECO:0000256" key="1">
    <source>
        <dbReference type="SAM" id="SignalP"/>
    </source>
</evidence>
<proteinExistence type="predicted"/>
<keyword evidence="1" id="KW-0732">Signal</keyword>
<gene>
    <name evidence="2" type="ORF">GCK32_018812</name>
</gene>
<keyword evidence="3" id="KW-1185">Reference proteome</keyword>
<feature type="chain" id="PRO_5043002125" evidence="1">
    <location>
        <begin position="19"/>
        <end position="69"/>
    </location>
</feature>
<name>A0AAN8EVH2_TRICO</name>
<sequence>IIIGLSAILLAFLPNTRQHNAAEAAQSIDRSGKSNQQNDVMVIEKRWFHKVNVPKITHRSPRKCTDRSK</sequence>